<dbReference type="AlphaFoldDB" id="A0AAE0FYR9"/>
<name>A0AAE0FYR9_9CHLO</name>
<organism evidence="1 2">
    <name type="scientific">Cymbomonas tetramitiformis</name>
    <dbReference type="NCBI Taxonomy" id="36881"/>
    <lineage>
        <taxon>Eukaryota</taxon>
        <taxon>Viridiplantae</taxon>
        <taxon>Chlorophyta</taxon>
        <taxon>Pyramimonadophyceae</taxon>
        <taxon>Pyramimonadales</taxon>
        <taxon>Pyramimonadaceae</taxon>
        <taxon>Cymbomonas</taxon>
    </lineage>
</organism>
<comment type="caution">
    <text evidence="1">The sequence shown here is derived from an EMBL/GenBank/DDBJ whole genome shotgun (WGS) entry which is preliminary data.</text>
</comment>
<feature type="non-terminal residue" evidence="1">
    <location>
        <position position="1"/>
    </location>
</feature>
<keyword evidence="2" id="KW-1185">Reference proteome</keyword>
<proteinExistence type="predicted"/>
<dbReference type="Proteomes" id="UP001190700">
    <property type="component" value="Unassembled WGS sequence"/>
</dbReference>
<reference evidence="1 2" key="1">
    <citation type="journal article" date="2015" name="Genome Biol. Evol.">
        <title>Comparative Genomics of a Bacterivorous Green Alga Reveals Evolutionary Causalities and Consequences of Phago-Mixotrophic Mode of Nutrition.</title>
        <authorList>
            <person name="Burns J.A."/>
            <person name="Paasch A."/>
            <person name="Narechania A."/>
            <person name="Kim E."/>
        </authorList>
    </citation>
    <scope>NUCLEOTIDE SEQUENCE [LARGE SCALE GENOMIC DNA]</scope>
    <source>
        <strain evidence="1 2">PLY_AMNH</strain>
    </source>
</reference>
<accession>A0AAE0FYR9</accession>
<evidence type="ECO:0000313" key="2">
    <source>
        <dbReference type="Proteomes" id="UP001190700"/>
    </source>
</evidence>
<dbReference type="EMBL" id="LGRX02011913">
    <property type="protein sequence ID" value="KAK3268288.1"/>
    <property type="molecule type" value="Genomic_DNA"/>
</dbReference>
<gene>
    <name evidence="1" type="ORF">CYMTET_23197</name>
</gene>
<evidence type="ECO:0000313" key="1">
    <source>
        <dbReference type="EMBL" id="KAK3268288.1"/>
    </source>
</evidence>
<protein>
    <submittedName>
        <fullName evidence="1">Uncharacterized protein</fullName>
    </submittedName>
</protein>
<sequence length="103" mass="10171">ASFTPPVSAVVAATAANDAPSYFNSAHTDEFAGGIEEVPPPAGPRTIEVGAHYSMGTLPVDAGVAAAVHGGGGSAIAREPVVCYGQACIYSGIDTPSPCTVLL</sequence>